<dbReference type="KEGG" id="tva:4760860"/>
<evidence type="ECO:0000313" key="2">
    <source>
        <dbReference type="Proteomes" id="UP000001542"/>
    </source>
</evidence>
<dbReference type="Gene3D" id="3.80.10.10">
    <property type="entry name" value="Ribonuclease Inhibitor"/>
    <property type="match status" value="1"/>
</dbReference>
<name>A2EWB8_TRIV3</name>
<dbReference type="Pfam" id="PF13306">
    <property type="entry name" value="LRR_5"/>
    <property type="match status" value="3"/>
</dbReference>
<dbReference type="STRING" id="5722.A2EWB8"/>
<dbReference type="Proteomes" id="UP000001542">
    <property type="component" value="Unassembled WGS sequence"/>
</dbReference>
<evidence type="ECO:0000313" key="1">
    <source>
        <dbReference type="EMBL" id="EAY03022.1"/>
    </source>
</evidence>
<dbReference type="InParanoid" id="A2EWB8"/>
<dbReference type="VEuPathDB" id="TrichDB:TVAG_143210"/>
<keyword evidence="2" id="KW-1185">Reference proteome</keyword>
<dbReference type="VEuPathDB" id="TrichDB:TVAGG3_0353190"/>
<proteinExistence type="predicted"/>
<dbReference type="RefSeq" id="XP_001315245.1">
    <property type="nucleotide sequence ID" value="XM_001315210.1"/>
</dbReference>
<organism evidence="1 2">
    <name type="scientific">Trichomonas vaginalis (strain ATCC PRA-98 / G3)</name>
    <dbReference type="NCBI Taxonomy" id="412133"/>
    <lineage>
        <taxon>Eukaryota</taxon>
        <taxon>Metamonada</taxon>
        <taxon>Parabasalia</taxon>
        <taxon>Trichomonadida</taxon>
        <taxon>Trichomonadidae</taxon>
        <taxon>Trichomonas</taxon>
    </lineage>
</organism>
<protein>
    <recommendedName>
        <fullName evidence="3">Surface antigen BspA-like</fullName>
    </recommendedName>
</protein>
<reference evidence="1" key="2">
    <citation type="journal article" date="2007" name="Science">
        <title>Draft genome sequence of the sexually transmitted pathogen Trichomonas vaginalis.</title>
        <authorList>
            <person name="Carlton J.M."/>
            <person name="Hirt R.P."/>
            <person name="Silva J.C."/>
            <person name="Delcher A.L."/>
            <person name="Schatz M."/>
            <person name="Zhao Q."/>
            <person name="Wortman J.R."/>
            <person name="Bidwell S.L."/>
            <person name="Alsmark U.C.M."/>
            <person name="Besteiro S."/>
            <person name="Sicheritz-Ponten T."/>
            <person name="Noel C.J."/>
            <person name="Dacks J.B."/>
            <person name="Foster P.G."/>
            <person name="Simillion C."/>
            <person name="Van de Peer Y."/>
            <person name="Miranda-Saavedra D."/>
            <person name="Barton G.J."/>
            <person name="Westrop G.D."/>
            <person name="Mueller S."/>
            <person name="Dessi D."/>
            <person name="Fiori P.L."/>
            <person name="Ren Q."/>
            <person name="Paulsen I."/>
            <person name="Zhang H."/>
            <person name="Bastida-Corcuera F.D."/>
            <person name="Simoes-Barbosa A."/>
            <person name="Brown M.T."/>
            <person name="Hayes R.D."/>
            <person name="Mukherjee M."/>
            <person name="Okumura C.Y."/>
            <person name="Schneider R."/>
            <person name="Smith A.J."/>
            <person name="Vanacova S."/>
            <person name="Villalvazo M."/>
            <person name="Haas B.J."/>
            <person name="Pertea M."/>
            <person name="Feldblyum T.V."/>
            <person name="Utterback T.R."/>
            <person name="Shu C.L."/>
            <person name="Osoegawa K."/>
            <person name="de Jong P.J."/>
            <person name="Hrdy I."/>
            <person name="Horvathova L."/>
            <person name="Zubacova Z."/>
            <person name="Dolezal P."/>
            <person name="Malik S.B."/>
            <person name="Logsdon J.M. Jr."/>
            <person name="Henze K."/>
            <person name="Gupta A."/>
            <person name="Wang C.C."/>
            <person name="Dunne R.L."/>
            <person name="Upcroft J.A."/>
            <person name="Upcroft P."/>
            <person name="White O."/>
            <person name="Salzberg S.L."/>
            <person name="Tang P."/>
            <person name="Chiu C.-H."/>
            <person name="Lee Y.-S."/>
            <person name="Embley T.M."/>
            <person name="Coombs G.H."/>
            <person name="Mottram J.C."/>
            <person name="Tachezy J."/>
            <person name="Fraser-Liggett C.M."/>
            <person name="Johnson P.J."/>
        </authorList>
    </citation>
    <scope>NUCLEOTIDE SEQUENCE [LARGE SCALE GENOMIC DNA]</scope>
    <source>
        <strain evidence="1">G3</strain>
    </source>
</reference>
<dbReference type="EMBL" id="DS113517">
    <property type="protein sequence ID" value="EAY03022.1"/>
    <property type="molecule type" value="Genomic_DNA"/>
</dbReference>
<dbReference type="SMR" id="A2EWB8"/>
<reference evidence="1" key="1">
    <citation type="submission" date="2006-10" db="EMBL/GenBank/DDBJ databases">
        <authorList>
            <person name="Amadeo P."/>
            <person name="Zhao Q."/>
            <person name="Wortman J."/>
            <person name="Fraser-Liggett C."/>
            <person name="Carlton J."/>
        </authorList>
    </citation>
    <scope>NUCLEOTIDE SEQUENCE</scope>
    <source>
        <strain evidence="1">G3</strain>
    </source>
</reference>
<dbReference type="AlphaFoldDB" id="A2EWB8"/>
<evidence type="ECO:0008006" key="3">
    <source>
        <dbReference type="Google" id="ProtNLM"/>
    </source>
</evidence>
<sequence length="316" mass="35320">MHSVESYSLPSSLRYINGNASEFGCFRGFSGNELRFNEGLLSIGPCACIYIRCHYVYLPSSLIELDSSVLRCNDNLIEIFTGQLNACVVVNKALLSYDQTLLYAFPSLISGTYYVPNTVQIICTDAFCYSMLNEIILPDSCTELETLAFFHLRNLVFMKIPKSVVKVHDDSINDCPNLRNLTIEMERIPKLHYQSVEIMTLGNETKVIEDYALINAVNLQSIIIPPSVVKIGAEAFRGLKKLRCVRIYGQPSIGSSAFKDTRISCGIDCYSSLIDPLMISGVNSKSFNYCCMTAVVQNAVCFRSLLDFQCLVFNIV</sequence>
<gene>
    <name evidence="1" type="ORF">TVAG_143210</name>
</gene>
<dbReference type="SUPFAM" id="SSF52058">
    <property type="entry name" value="L domain-like"/>
    <property type="match status" value="1"/>
</dbReference>
<dbReference type="InterPro" id="IPR026906">
    <property type="entry name" value="LRR_5"/>
</dbReference>
<accession>A2EWB8</accession>
<dbReference type="InterPro" id="IPR032675">
    <property type="entry name" value="LRR_dom_sf"/>
</dbReference>